<dbReference type="EMBL" id="CP157484">
    <property type="protein sequence ID" value="XBO41878.1"/>
    <property type="molecule type" value="Genomic_DNA"/>
</dbReference>
<gene>
    <name evidence="4" type="ORF">ABEG18_25095</name>
</gene>
<organism evidence="4">
    <name type="scientific">Alsobacter sp. KACC 23698</name>
    <dbReference type="NCBI Taxonomy" id="3149229"/>
    <lineage>
        <taxon>Bacteria</taxon>
        <taxon>Pseudomonadati</taxon>
        <taxon>Pseudomonadota</taxon>
        <taxon>Alphaproteobacteria</taxon>
        <taxon>Hyphomicrobiales</taxon>
        <taxon>Alsobacteraceae</taxon>
        <taxon>Alsobacter</taxon>
    </lineage>
</organism>
<evidence type="ECO:0000256" key="2">
    <source>
        <dbReference type="RuleBase" id="RU003616"/>
    </source>
</evidence>
<reference evidence="4" key="1">
    <citation type="submission" date="2024-05" db="EMBL/GenBank/DDBJ databases">
        <authorList>
            <person name="Kim S."/>
            <person name="Heo J."/>
            <person name="Choi H."/>
            <person name="Choi Y."/>
            <person name="Kwon S.-W."/>
            <person name="Kim Y."/>
        </authorList>
    </citation>
    <scope>NUCLEOTIDE SEQUENCE</scope>
    <source>
        <strain evidence="4">KACC 23698</strain>
    </source>
</reference>
<dbReference type="Pfam" id="PF00011">
    <property type="entry name" value="HSP20"/>
    <property type="match status" value="1"/>
</dbReference>
<dbReference type="InterPro" id="IPR008978">
    <property type="entry name" value="HSP20-like_chaperone"/>
</dbReference>
<evidence type="ECO:0000313" key="4">
    <source>
        <dbReference type="EMBL" id="XBO41878.1"/>
    </source>
</evidence>
<dbReference type="PANTHER" id="PTHR11527">
    <property type="entry name" value="HEAT-SHOCK PROTEIN 20 FAMILY MEMBER"/>
    <property type="match status" value="1"/>
</dbReference>
<dbReference type="SUPFAM" id="SSF49764">
    <property type="entry name" value="HSP20-like chaperones"/>
    <property type="match status" value="1"/>
</dbReference>
<dbReference type="Gene3D" id="2.60.40.790">
    <property type="match status" value="1"/>
</dbReference>
<dbReference type="AlphaFoldDB" id="A0AAU7JN92"/>
<dbReference type="InterPro" id="IPR031107">
    <property type="entry name" value="Small_HSP"/>
</dbReference>
<protein>
    <submittedName>
        <fullName evidence="4">Hsp20/alpha crystallin family protein</fullName>
    </submittedName>
</protein>
<feature type="domain" description="SHSP" evidence="3">
    <location>
        <begin position="47"/>
        <end position="160"/>
    </location>
</feature>
<evidence type="ECO:0000259" key="3">
    <source>
        <dbReference type="PROSITE" id="PS01031"/>
    </source>
</evidence>
<accession>A0AAU7JN92</accession>
<dbReference type="PROSITE" id="PS01031">
    <property type="entry name" value="SHSP"/>
    <property type="match status" value="1"/>
</dbReference>
<proteinExistence type="inferred from homology"/>
<comment type="similarity">
    <text evidence="1 2">Belongs to the small heat shock protein (HSP20) family.</text>
</comment>
<dbReference type="InterPro" id="IPR002068">
    <property type="entry name" value="A-crystallin/Hsp20_dom"/>
</dbReference>
<name>A0AAU7JN92_9HYPH</name>
<sequence length="160" mass="17364">MTGGRDWALIDRLRSDVDHLLRQLGAGLPWRLSGGPANPDFGADWRSFTGPLSPVVDVVERPGAFEITAEMPGMDDKHVEVKVANGALVIRGEKASRSHEEKGDFRVSERRYGSYVRSFSLPDGVDASKIEATFSKGVLTVTLPKTASAAKETRINIKAA</sequence>
<evidence type="ECO:0000256" key="1">
    <source>
        <dbReference type="PROSITE-ProRule" id="PRU00285"/>
    </source>
</evidence>
<dbReference type="CDD" id="cd06464">
    <property type="entry name" value="ACD_sHsps-like"/>
    <property type="match status" value="1"/>
</dbReference>